<dbReference type="AlphaFoldDB" id="A0A7S7NM03"/>
<evidence type="ECO:0000313" key="1">
    <source>
        <dbReference type="EMBL" id="QOY86053.1"/>
    </source>
</evidence>
<dbReference type="RefSeq" id="WP_194447722.1">
    <property type="nucleotide sequence ID" value="NZ_CP063849.1"/>
</dbReference>
<organism evidence="1 2">
    <name type="scientific">Paludibaculum fermentans</name>
    <dbReference type="NCBI Taxonomy" id="1473598"/>
    <lineage>
        <taxon>Bacteria</taxon>
        <taxon>Pseudomonadati</taxon>
        <taxon>Acidobacteriota</taxon>
        <taxon>Terriglobia</taxon>
        <taxon>Bryobacterales</taxon>
        <taxon>Bryobacteraceae</taxon>
        <taxon>Paludibaculum</taxon>
    </lineage>
</organism>
<reference evidence="1 2" key="1">
    <citation type="submission" date="2020-10" db="EMBL/GenBank/DDBJ databases">
        <title>Complete genome sequence of Paludibaculum fermentans P105T, a facultatively anaerobic acidobacterium capable of dissimilatory Fe(III) reduction.</title>
        <authorList>
            <person name="Dedysh S.N."/>
            <person name="Beletsky A.V."/>
            <person name="Kulichevskaya I.S."/>
            <person name="Mardanov A.V."/>
            <person name="Ravin N.V."/>
        </authorList>
    </citation>
    <scope>NUCLEOTIDE SEQUENCE [LARGE SCALE GENOMIC DNA]</scope>
    <source>
        <strain evidence="1 2">P105</strain>
    </source>
</reference>
<accession>A0A7S7NM03</accession>
<gene>
    <name evidence="1" type="ORF">IRI77_25005</name>
</gene>
<protein>
    <submittedName>
        <fullName evidence="1">Uncharacterized protein</fullName>
    </submittedName>
</protein>
<name>A0A7S7NM03_PALFE</name>
<dbReference type="KEGG" id="pfer:IRI77_25005"/>
<evidence type="ECO:0000313" key="2">
    <source>
        <dbReference type="Proteomes" id="UP000593892"/>
    </source>
</evidence>
<sequence length="156" mass="16929">MMSDITITGSDAGGSGIDSSAKAAFLLALLADPDALNDLKIRSKSQDDTLMSGAYIFQAYKGTLPQDWEESYYNIAFDEVKLLWLAVLNKPGLVDALVTLSGAITGCNTRPVCKMLVRDCIVPMLVGAGFDSKIKEVYYNRVELAHGPYPTTIRSK</sequence>
<keyword evidence="2" id="KW-1185">Reference proteome</keyword>
<dbReference type="Proteomes" id="UP000593892">
    <property type="component" value="Chromosome"/>
</dbReference>
<proteinExistence type="predicted"/>
<dbReference type="EMBL" id="CP063849">
    <property type="protein sequence ID" value="QOY86053.1"/>
    <property type="molecule type" value="Genomic_DNA"/>
</dbReference>